<dbReference type="InterPro" id="IPR013249">
    <property type="entry name" value="RNA_pol_sigma70_r4_t2"/>
</dbReference>
<comment type="similarity">
    <text evidence="1">Belongs to the sigma-70 factor family. ECF subfamily.</text>
</comment>
<dbReference type="EMBL" id="SDKM01000007">
    <property type="protein sequence ID" value="RYP87310.1"/>
    <property type="molecule type" value="Genomic_DNA"/>
</dbReference>
<feature type="domain" description="RNA polymerase sigma-70 region 2" evidence="5">
    <location>
        <begin position="27"/>
        <end position="97"/>
    </location>
</feature>
<keyword evidence="3" id="KW-0731">Sigma factor</keyword>
<dbReference type="InterPro" id="IPR013325">
    <property type="entry name" value="RNA_pol_sigma_r2"/>
</dbReference>
<evidence type="ECO:0000256" key="1">
    <source>
        <dbReference type="ARBA" id="ARBA00010641"/>
    </source>
</evidence>
<keyword evidence="8" id="KW-1185">Reference proteome</keyword>
<feature type="domain" description="RNA polymerase sigma factor 70 region 4 type 2" evidence="6">
    <location>
        <begin position="128"/>
        <end position="179"/>
    </location>
</feature>
<dbReference type="CDD" id="cd06171">
    <property type="entry name" value="Sigma70_r4"/>
    <property type="match status" value="1"/>
</dbReference>
<dbReference type="SUPFAM" id="SSF88946">
    <property type="entry name" value="Sigma2 domain of RNA polymerase sigma factors"/>
    <property type="match status" value="1"/>
</dbReference>
<dbReference type="OrthoDB" id="5501064at2"/>
<sequence length="204" mass="22214">MTPVDTDEFASLLARAQAGDEGAFTALFRAVQPALLRYLRTLTHNLADGTADDVAAETWVQVVRGLVRFRGDEQGFRAWVFTIARARLTDARRRSDRLPVPQDVEPALAEVAVPSAADTVEVLFTTERALALIGTLPRTQAEVVLLRYVAGFDVAETARILGQRAGTVRVIAHRALRRLEAVLDGSRPDPAVTESGPDSVREVT</sequence>
<evidence type="ECO:0000256" key="2">
    <source>
        <dbReference type="ARBA" id="ARBA00023015"/>
    </source>
</evidence>
<accession>A0A4Q4ZGI8</accession>
<proteinExistence type="inferred from homology"/>
<dbReference type="Pfam" id="PF04542">
    <property type="entry name" value="Sigma70_r2"/>
    <property type="match status" value="1"/>
</dbReference>
<evidence type="ECO:0000259" key="5">
    <source>
        <dbReference type="Pfam" id="PF04542"/>
    </source>
</evidence>
<keyword evidence="2" id="KW-0805">Transcription regulation</keyword>
<name>A0A4Q4ZGI8_9ACTN</name>
<dbReference type="InterPro" id="IPR036388">
    <property type="entry name" value="WH-like_DNA-bd_sf"/>
</dbReference>
<dbReference type="Proteomes" id="UP000295198">
    <property type="component" value="Unassembled WGS sequence"/>
</dbReference>
<evidence type="ECO:0000313" key="8">
    <source>
        <dbReference type="Proteomes" id="UP000295198"/>
    </source>
</evidence>
<evidence type="ECO:0000256" key="4">
    <source>
        <dbReference type="ARBA" id="ARBA00023163"/>
    </source>
</evidence>
<dbReference type="GO" id="GO:0016987">
    <property type="term" value="F:sigma factor activity"/>
    <property type="evidence" value="ECO:0007669"/>
    <property type="project" value="UniProtKB-KW"/>
</dbReference>
<dbReference type="SUPFAM" id="SSF88659">
    <property type="entry name" value="Sigma3 and sigma4 domains of RNA polymerase sigma factors"/>
    <property type="match status" value="1"/>
</dbReference>
<dbReference type="Gene3D" id="1.10.10.10">
    <property type="entry name" value="Winged helix-like DNA-binding domain superfamily/Winged helix DNA-binding domain"/>
    <property type="match status" value="1"/>
</dbReference>
<evidence type="ECO:0000259" key="6">
    <source>
        <dbReference type="Pfam" id="PF08281"/>
    </source>
</evidence>
<comment type="caution">
    <text evidence="7">The sequence shown here is derived from an EMBL/GenBank/DDBJ whole genome shotgun (WGS) entry which is preliminary data.</text>
</comment>
<dbReference type="InterPro" id="IPR013324">
    <property type="entry name" value="RNA_pol_sigma_r3/r4-like"/>
</dbReference>
<gene>
    <name evidence="7" type="ORF">EKO23_06430</name>
</gene>
<dbReference type="NCBIfam" id="TIGR02937">
    <property type="entry name" value="sigma70-ECF"/>
    <property type="match status" value="1"/>
</dbReference>
<dbReference type="Gene3D" id="1.10.1740.10">
    <property type="match status" value="1"/>
</dbReference>
<organism evidence="7 8">
    <name type="scientific">Nocardioides guangzhouensis</name>
    <dbReference type="NCBI Taxonomy" id="2497878"/>
    <lineage>
        <taxon>Bacteria</taxon>
        <taxon>Bacillati</taxon>
        <taxon>Actinomycetota</taxon>
        <taxon>Actinomycetes</taxon>
        <taxon>Propionibacteriales</taxon>
        <taxon>Nocardioidaceae</taxon>
        <taxon>Nocardioides</taxon>
    </lineage>
</organism>
<dbReference type="InterPro" id="IPR039425">
    <property type="entry name" value="RNA_pol_sigma-70-like"/>
</dbReference>
<dbReference type="PANTHER" id="PTHR43133:SF66">
    <property type="entry name" value="ECF RNA POLYMERASE SIGMA FACTOR SIGK"/>
    <property type="match status" value="1"/>
</dbReference>
<dbReference type="AlphaFoldDB" id="A0A4Q4ZGI8"/>
<dbReference type="InterPro" id="IPR007627">
    <property type="entry name" value="RNA_pol_sigma70_r2"/>
</dbReference>
<dbReference type="PANTHER" id="PTHR43133">
    <property type="entry name" value="RNA POLYMERASE ECF-TYPE SIGMA FACTO"/>
    <property type="match status" value="1"/>
</dbReference>
<dbReference type="GO" id="GO:0003677">
    <property type="term" value="F:DNA binding"/>
    <property type="evidence" value="ECO:0007669"/>
    <property type="project" value="InterPro"/>
</dbReference>
<keyword evidence="4" id="KW-0804">Transcription</keyword>
<dbReference type="InterPro" id="IPR014284">
    <property type="entry name" value="RNA_pol_sigma-70_dom"/>
</dbReference>
<dbReference type="GO" id="GO:0006352">
    <property type="term" value="P:DNA-templated transcription initiation"/>
    <property type="evidence" value="ECO:0007669"/>
    <property type="project" value="InterPro"/>
</dbReference>
<evidence type="ECO:0000256" key="3">
    <source>
        <dbReference type="ARBA" id="ARBA00023082"/>
    </source>
</evidence>
<evidence type="ECO:0000313" key="7">
    <source>
        <dbReference type="EMBL" id="RYP87310.1"/>
    </source>
</evidence>
<protein>
    <submittedName>
        <fullName evidence="7">RNA polymerase sigma factor</fullName>
    </submittedName>
</protein>
<dbReference type="Pfam" id="PF08281">
    <property type="entry name" value="Sigma70_r4_2"/>
    <property type="match status" value="1"/>
</dbReference>
<reference evidence="7 8" key="1">
    <citation type="submission" date="2019-01" db="EMBL/GenBank/DDBJ databases">
        <title>Nocardioides guangzhouensis sp. nov., an actinobacterium isolated from soil.</title>
        <authorList>
            <person name="Fu Y."/>
            <person name="Cai Y."/>
            <person name="Lin Z."/>
            <person name="Chen P."/>
        </authorList>
    </citation>
    <scope>NUCLEOTIDE SEQUENCE [LARGE SCALE GENOMIC DNA]</scope>
    <source>
        <strain evidence="7 8">130</strain>
    </source>
</reference>